<accession>A0ABN1ZPK2</accession>
<reference evidence="2 3" key="1">
    <citation type="journal article" date="2019" name="Int. J. Syst. Evol. Microbiol.">
        <title>The Global Catalogue of Microorganisms (GCM) 10K type strain sequencing project: providing services to taxonomists for standard genome sequencing and annotation.</title>
        <authorList>
            <consortium name="The Broad Institute Genomics Platform"/>
            <consortium name="The Broad Institute Genome Sequencing Center for Infectious Disease"/>
            <person name="Wu L."/>
            <person name="Ma J."/>
        </authorList>
    </citation>
    <scope>NUCLEOTIDE SEQUENCE [LARGE SCALE GENOMIC DNA]</scope>
    <source>
        <strain evidence="2 3">JCM 15481</strain>
    </source>
</reference>
<dbReference type="Proteomes" id="UP001500443">
    <property type="component" value="Unassembled WGS sequence"/>
</dbReference>
<name>A0ABN1ZPK2_9ACTN</name>
<comment type="caution">
    <text evidence="2">The sequence shown here is derived from an EMBL/GenBank/DDBJ whole genome shotgun (WGS) entry which is preliminary data.</text>
</comment>
<dbReference type="PANTHER" id="PTHR35525">
    <property type="entry name" value="BLL6575 PROTEIN"/>
    <property type="match status" value="1"/>
</dbReference>
<sequence>MVILVRMARPLTGEPLALDLVNTWWIDQGRAVDFFDEPRGVRRWLAEHGLPDGAGDAGGTAVAPDAVREPLTAARDALRAALAGDEQPLDAILAHGARRPLLRNGTAASEVVVDDPAWLPAWCAAADLVRLYAERPDRIRACADSACVLWFYDVSKNGRRRWCSMEGCGNRAKAARFQDRHRTG</sequence>
<feature type="domain" description="Zinc finger CGNR" evidence="1">
    <location>
        <begin position="138"/>
        <end position="181"/>
    </location>
</feature>
<organism evidence="2 3">
    <name type="scientific">Streptomyces synnematoformans</name>
    <dbReference type="NCBI Taxonomy" id="415721"/>
    <lineage>
        <taxon>Bacteria</taxon>
        <taxon>Bacillati</taxon>
        <taxon>Actinomycetota</taxon>
        <taxon>Actinomycetes</taxon>
        <taxon>Kitasatosporales</taxon>
        <taxon>Streptomycetaceae</taxon>
        <taxon>Streptomyces</taxon>
    </lineage>
</organism>
<gene>
    <name evidence="2" type="ORF">GCM10009802_58760</name>
</gene>
<evidence type="ECO:0000313" key="2">
    <source>
        <dbReference type="EMBL" id="GAA1501851.1"/>
    </source>
</evidence>
<protein>
    <submittedName>
        <fullName evidence="2">CGNR zinc finger domain-containing protein</fullName>
    </submittedName>
</protein>
<dbReference type="SUPFAM" id="SSF160904">
    <property type="entry name" value="Jann2411-like"/>
    <property type="match status" value="1"/>
</dbReference>
<dbReference type="Pfam" id="PF11706">
    <property type="entry name" value="zf-CGNR"/>
    <property type="match status" value="1"/>
</dbReference>
<proteinExistence type="predicted"/>
<dbReference type="InterPro" id="IPR010852">
    <property type="entry name" value="ABATE"/>
</dbReference>
<keyword evidence="3" id="KW-1185">Reference proteome</keyword>
<dbReference type="Gene3D" id="1.10.3300.10">
    <property type="entry name" value="Jann2411-like domain"/>
    <property type="match status" value="1"/>
</dbReference>
<evidence type="ECO:0000313" key="3">
    <source>
        <dbReference type="Proteomes" id="UP001500443"/>
    </source>
</evidence>
<dbReference type="EMBL" id="BAAAPF010000322">
    <property type="protein sequence ID" value="GAA1501851.1"/>
    <property type="molecule type" value="Genomic_DNA"/>
</dbReference>
<dbReference type="Pfam" id="PF07336">
    <property type="entry name" value="ABATE"/>
    <property type="match status" value="1"/>
</dbReference>
<dbReference type="InterPro" id="IPR021005">
    <property type="entry name" value="Znf_CGNR"/>
</dbReference>
<evidence type="ECO:0000259" key="1">
    <source>
        <dbReference type="Pfam" id="PF11706"/>
    </source>
</evidence>
<dbReference type="InterPro" id="IPR023286">
    <property type="entry name" value="ABATE_dom_sf"/>
</dbReference>
<dbReference type="PANTHER" id="PTHR35525:SF3">
    <property type="entry name" value="BLL6575 PROTEIN"/>
    <property type="match status" value="1"/>
</dbReference>